<dbReference type="AlphaFoldDB" id="A0A0K2VYT5"/>
<evidence type="ECO:0008006" key="3">
    <source>
        <dbReference type="Google" id="ProtNLM"/>
    </source>
</evidence>
<proteinExistence type="predicted"/>
<reference evidence="2" key="1">
    <citation type="submission" date="2014-08" db="EMBL/GenBank/DDBJ databases">
        <authorList>
            <person name="Edwards T."/>
        </authorList>
    </citation>
    <scope>NUCLEOTIDE SEQUENCE [LARGE SCALE GENOMIC DNA]</scope>
</reference>
<protein>
    <recommendedName>
        <fullName evidence="3">Transposase</fullName>
    </recommendedName>
</protein>
<dbReference type="Proteomes" id="UP000182888">
    <property type="component" value="Unassembled WGS sequence"/>
</dbReference>
<name>A0A0K2VYT5_MESPL</name>
<evidence type="ECO:0000313" key="2">
    <source>
        <dbReference type="Proteomes" id="UP000182888"/>
    </source>
</evidence>
<organism evidence="1 2">
    <name type="scientific">Mesorhizobium plurifarium</name>
    <dbReference type="NCBI Taxonomy" id="69974"/>
    <lineage>
        <taxon>Bacteria</taxon>
        <taxon>Pseudomonadati</taxon>
        <taxon>Pseudomonadota</taxon>
        <taxon>Alphaproteobacteria</taxon>
        <taxon>Hyphomicrobiales</taxon>
        <taxon>Phyllobacteriaceae</taxon>
        <taxon>Mesorhizobium</taxon>
    </lineage>
</organism>
<sequence length="165" mass="18145">MEGRSARLAAVLAMTEADPERLASDAELHAATQATAAAHDFRHCRSSCGYARSQVSLTPGKSRCWLLNPHELVMVPRRCKEQGSVRKVDRLLAPIDAALAILGRNRRRDWHFRPVALVAELANEPVIGVRTRGQDRGMIASDQGLRLRASHRARVWPGISCAHAA</sequence>
<accession>A0A0K2VYT5</accession>
<gene>
    <name evidence="1" type="ORF">MPL1032_200033</name>
</gene>
<evidence type="ECO:0000313" key="1">
    <source>
        <dbReference type="EMBL" id="CDX57064.1"/>
    </source>
</evidence>
<dbReference type="EMBL" id="CCND01000013">
    <property type="protein sequence ID" value="CDX57064.1"/>
    <property type="molecule type" value="Genomic_DNA"/>
</dbReference>